<keyword evidence="1" id="KW-1133">Transmembrane helix</keyword>
<protein>
    <recommendedName>
        <fullName evidence="2">DUF7588 domain-containing protein</fullName>
    </recommendedName>
</protein>
<evidence type="ECO:0000256" key="1">
    <source>
        <dbReference type="SAM" id="Phobius"/>
    </source>
</evidence>
<feature type="non-terminal residue" evidence="3">
    <location>
        <position position="1"/>
    </location>
</feature>
<dbReference type="Proteomes" id="UP000824120">
    <property type="component" value="Chromosome 8"/>
</dbReference>
<comment type="caution">
    <text evidence="3">The sequence shown here is derived from an EMBL/GenBank/DDBJ whole genome shotgun (WGS) entry which is preliminary data.</text>
</comment>
<keyword evidence="1" id="KW-0812">Transmembrane</keyword>
<keyword evidence="1" id="KW-0472">Membrane</keyword>
<name>A0A9J5XQY7_SOLCO</name>
<dbReference type="InterPro" id="IPR056010">
    <property type="entry name" value="DUF7588"/>
</dbReference>
<evidence type="ECO:0000313" key="4">
    <source>
        <dbReference type="Proteomes" id="UP000824120"/>
    </source>
</evidence>
<feature type="domain" description="DUF7588" evidence="2">
    <location>
        <begin position="17"/>
        <end position="51"/>
    </location>
</feature>
<gene>
    <name evidence="3" type="ORF">H5410_040716</name>
</gene>
<evidence type="ECO:0000259" key="2">
    <source>
        <dbReference type="Pfam" id="PF24496"/>
    </source>
</evidence>
<organism evidence="3 4">
    <name type="scientific">Solanum commersonii</name>
    <name type="common">Commerson's wild potato</name>
    <name type="synonym">Commerson's nightshade</name>
    <dbReference type="NCBI Taxonomy" id="4109"/>
    <lineage>
        <taxon>Eukaryota</taxon>
        <taxon>Viridiplantae</taxon>
        <taxon>Streptophyta</taxon>
        <taxon>Embryophyta</taxon>
        <taxon>Tracheophyta</taxon>
        <taxon>Spermatophyta</taxon>
        <taxon>Magnoliopsida</taxon>
        <taxon>eudicotyledons</taxon>
        <taxon>Gunneridae</taxon>
        <taxon>Pentapetalae</taxon>
        <taxon>asterids</taxon>
        <taxon>lamiids</taxon>
        <taxon>Solanales</taxon>
        <taxon>Solanaceae</taxon>
        <taxon>Solanoideae</taxon>
        <taxon>Solaneae</taxon>
        <taxon>Solanum</taxon>
    </lineage>
</organism>
<dbReference type="Pfam" id="PF24496">
    <property type="entry name" value="DUF7588"/>
    <property type="match status" value="1"/>
</dbReference>
<proteinExistence type="predicted"/>
<dbReference type="AlphaFoldDB" id="A0A9J5XQY7"/>
<accession>A0A9J5XQY7</accession>
<sequence length="64" mass="7682">MDVIQIDFSPGSLEGNTDDLNNISQEFYETYVLHYQIMYFVHWFITTYLPYSSMFLNDLIKMDL</sequence>
<feature type="transmembrane region" description="Helical" evidence="1">
    <location>
        <begin position="37"/>
        <end position="56"/>
    </location>
</feature>
<reference evidence="3 4" key="1">
    <citation type="submission" date="2020-09" db="EMBL/GenBank/DDBJ databases">
        <title>De no assembly of potato wild relative species, Solanum commersonii.</title>
        <authorList>
            <person name="Cho K."/>
        </authorList>
    </citation>
    <scope>NUCLEOTIDE SEQUENCE [LARGE SCALE GENOMIC DNA]</scope>
    <source>
        <strain evidence="3">LZ3.2</strain>
        <tissue evidence="3">Leaf</tissue>
    </source>
</reference>
<keyword evidence="4" id="KW-1185">Reference proteome</keyword>
<dbReference type="EMBL" id="JACXVP010000008">
    <property type="protein sequence ID" value="KAG5590202.1"/>
    <property type="molecule type" value="Genomic_DNA"/>
</dbReference>
<evidence type="ECO:0000313" key="3">
    <source>
        <dbReference type="EMBL" id="KAG5590202.1"/>
    </source>
</evidence>